<evidence type="ECO:0000313" key="2">
    <source>
        <dbReference type="Proteomes" id="UP001054945"/>
    </source>
</evidence>
<dbReference type="AlphaFoldDB" id="A0AAV4QES2"/>
<sequence length="72" mass="7963">MNDPLKSDFGFFKPVKYGSGKVGFELNKLGSTNSGPRATVCRTSTLTSSDTYKSRYTTCTHLGVLPLMQYNF</sequence>
<proteinExistence type="predicted"/>
<organism evidence="1 2">
    <name type="scientific">Caerostris extrusa</name>
    <name type="common">Bark spider</name>
    <name type="synonym">Caerostris bankana</name>
    <dbReference type="NCBI Taxonomy" id="172846"/>
    <lineage>
        <taxon>Eukaryota</taxon>
        <taxon>Metazoa</taxon>
        <taxon>Ecdysozoa</taxon>
        <taxon>Arthropoda</taxon>
        <taxon>Chelicerata</taxon>
        <taxon>Arachnida</taxon>
        <taxon>Araneae</taxon>
        <taxon>Araneomorphae</taxon>
        <taxon>Entelegynae</taxon>
        <taxon>Araneoidea</taxon>
        <taxon>Araneidae</taxon>
        <taxon>Caerostris</taxon>
    </lineage>
</organism>
<keyword evidence="2" id="KW-1185">Reference proteome</keyword>
<protein>
    <submittedName>
        <fullName evidence="1">Uncharacterized protein</fullName>
    </submittedName>
</protein>
<gene>
    <name evidence="1" type="ORF">CEXT_262411</name>
</gene>
<dbReference type="Proteomes" id="UP001054945">
    <property type="component" value="Unassembled WGS sequence"/>
</dbReference>
<evidence type="ECO:0000313" key="1">
    <source>
        <dbReference type="EMBL" id="GIY08558.1"/>
    </source>
</evidence>
<dbReference type="EMBL" id="BPLR01006267">
    <property type="protein sequence ID" value="GIY08558.1"/>
    <property type="molecule type" value="Genomic_DNA"/>
</dbReference>
<name>A0AAV4QES2_CAEEX</name>
<comment type="caution">
    <text evidence="1">The sequence shown here is derived from an EMBL/GenBank/DDBJ whole genome shotgun (WGS) entry which is preliminary data.</text>
</comment>
<accession>A0AAV4QES2</accession>
<reference evidence="1 2" key="1">
    <citation type="submission" date="2021-06" db="EMBL/GenBank/DDBJ databases">
        <title>Caerostris extrusa draft genome.</title>
        <authorList>
            <person name="Kono N."/>
            <person name="Arakawa K."/>
        </authorList>
    </citation>
    <scope>NUCLEOTIDE SEQUENCE [LARGE SCALE GENOMIC DNA]</scope>
</reference>